<organism evidence="5 6">
    <name type="scientific">Weissella ceti</name>
    <dbReference type="NCBI Taxonomy" id="759620"/>
    <lineage>
        <taxon>Bacteria</taxon>
        <taxon>Bacillati</taxon>
        <taxon>Bacillota</taxon>
        <taxon>Bacilli</taxon>
        <taxon>Lactobacillales</taxon>
        <taxon>Lactobacillaceae</taxon>
        <taxon>Weissella</taxon>
    </lineage>
</organism>
<evidence type="ECO:0000313" key="5">
    <source>
        <dbReference type="EMBL" id="MCW0953777.1"/>
    </source>
</evidence>
<evidence type="ECO:0000256" key="1">
    <source>
        <dbReference type="ARBA" id="ARBA00023015"/>
    </source>
</evidence>
<gene>
    <name evidence="5" type="ORF">OIT44_06910</name>
</gene>
<accession>A0ABT3E698</accession>
<feature type="domain" description="HTH marR-type" evidence="4">
    <location>
        <begin position="1"/>
        <end position="143"/>
    </location>
</feature>
<keyword evidence="3" id="KW-0804">Transcription</keyword>
<dbReference type="InterPro" id="IPR023187">
    <property type="entry name" value="Tscrpt_reg_MarR-type_CS"/>
</dbReference>
<dbReference type="Pfam" id="PF12802">
    <property type="entry name" value="MarR_2"/>
    <property type="match status" value="1"/>
</dbReference>
<keyword evidence="2" id="KW-0238">DNA-binding</keyword>
<name>A0ABT3E698_9LACO</name>
<dbReference type="InterPro" id="IPR036388">
    <property type="entry name" value="WH-like_DNA-bd_sf"/>
</dbReference>
<dbReference type="PANTHER" id="PTHR33164:SF43">
    <property type="entry name" value="HTH-TYPE TRANSCRIPTIONAL REPRESSOR YETL"/>
    <property type="match status" value="1"/>
</dbReference>
<evidence type="ECO:0000256" key="2">
    <source>
        <dbReference type="ARBA" id="ARBA00023125"/>
    </source>
</evidence>
<evidence type="ECO:0000259" key="4">
    <source>
        <dbReference type="PROSITE" id="PS50995"/>
    </source>
</evidence>
<dbReference type="InterPro" id="IPR039422">
    <property type="entry name" value="MarR/SlyA-like"/>
</dbReference>
<comment type="caution">
    <text evidence="5">The sequence shown here is derived from an EMBL/GenBank/DDBJ whole genome shotgun (WGS) entry which is preliminary data.</text>
</comment>
<dbReference type="Proteomes" id="UP001526225">
    <property type="component" value="Unassembled WGS sequence"/>
</dbReference>
<evidence type="ECO:0000256" key="3">
    <source>
        <dbReference type="ARBA" id="ARBA00023163"/>
    </source>
</evidence>
<dbReference type="PROSITE" id="PS50995">
    <property type="entry name" value="HTH_MARR_2"/>
    <property type="match status" value="1"/>
</dbReference>
<dbReference type="Gene3D" id="1.10.10.10">
    <property type="entry name" value="Winged helix-like DNA-binding domain superfamily/Winged helix DNA-binding domain"/>
    <property type="match status" value="1"/>
</dbReference>
<dbReference type="SMART" id="SM00347">
    <property type="entry name" value="HTH_MARR"/>
    <property type="match status" value="1"/>
</dbReference>
<dbReference type="InterPro" id="IPR000835">
    <property type="entry name" value="HTH_MarR-typ"/>
</dbReference>
<evidence type="ECO:0000313" key="6">
    <source>
        <dbReference type="Proteomes" id="UP001526225"/>
    </source>
</evidence>
<sequence length="160" mass="18758">MAFRGKTWNYISEYIDAYLSTLKYLDEVISEPADEYGLSFEQYLIMHGIAEKDGITLTDIVEDRHVTRAAVSRQIKMLLKKGYIYQEADENDRRRMLLHLTDLGVEIEQIVTERVTNRFDGWVEVFGEDKAQAILEFIRHFDEKVVSKTRARARQLDGDY</sequence>
<protein>
    <submittedName>
        <fullName evidence="5">MarR family transcriptional regulator</fullName>
    </submittedName>
</protein>
<keyword evidence="6" id="KW-1185">Reference proteome</keyword>
<proteinExistence type="predicted"/>
<dbReference type="PANTHER" id="PTHR33164">
    <property type="entry name" value="TRANSCRIPTIONAL REGULATOR, MARR FAMILY"/>
    <property type="match status" value="1"/>
</dbReference>
<keyword evidence="1" id="KW-0805">Transcription regulation</keyword>
<dbReference type="PROSITE" id="PS01117">
    <property type="entry name" value="HTH_MARR_1"/>
    <property type="match status" value="1"/>
</dbReference>
<dbReference type="SUPFAM" id="SSF46785">
    <property type="entry name" value="Winged helix' DNA-binding domain"/>
    <property type="match status" value="1"/>
</dbReference>
<dbReference type="InterPro" id="IPR036390">
    <property type="entry name" value="WH_DNA-bd_sf"/>
</dbReference>
<dbReference type="EMBL" id="JAOZFE010000010">
    <property type="protein sequence ID" value="MCW0953777.1"/>
    <property type="molecule type" value="Genomic_DNA"/>
</dbReference>
<reference evidence="5 6" key="1">
    <citation type="submission" date="2022-10" db="EMBL/GenBank/DDBJ databases">
        <title>Weissella fermenti sp. nov., isolated from fermented cabbage.</title>
        <authorList>
            <person name="Lee J.K."/>
            <person name="Baek J.H."/>
            <person name="Choi D.G."/>
            <person name="Kim J.M."/>
            <person name="Jeon C.O."/>
        </authorList>
    </citation>
    <scope>NUCLEOTIDE SEQUENCE [LARGE SCALE GENOMIC DNA]</scope>
    <source>
        <strain evidence="5 6">KACC 18534</strain>
    </source>
</reference>